<evidence type="ECO:0000256" key="2">
    <source>
        <dbReference type="ARBA" id="ARBA00006448"/>
    </source>
</evidence>
<name>A0A4Y8WXB9_9MICC</name>
<evidence type="ECO:0000313" key="9">
    <source>
        <dbReference type="Proteomes" id="UP000560081"/>
    </source>
</evidence>
<evidence type="ECO:0000313" key="8">
    <source>
        <dbReference type="EMBL" id="MBB4882296.1"/>
    </source>
</evidence>
<dbReference type="PANTHER" id="PTHR34582">
    <property type="entry name" value="UPF0702 TRANSMEMBRANE PROTEIN YCAP"/>
    <property type="match status" value="1"/>
</dbReference>
<dbReference type="InterPro" id="IPR023090">
    <property type="entry name" value="UPF0702_alpha/beta_dom_sf"/>
</dbReference>
<dbReference type="PANTHER" id="PTHR34582:SF6">
    <property type="entry name" value="UPF0702 TRANSMEMBRANE PROTEIN YCAP"/>
    <property type="match status" value="1"/>
</dbReference>
<comment type="subcellular location">
    <subcellularLocation>
        <location evidence="1">Cell membrane</location>
        <topology evidence="1">Multi-pass membrane protein</topology>
    </subcellularLocation>
</comment>
<dbReference type="Proteomes" id="UP000560081">
    <property type="component" value="Unassembled WGS sequence"/>
</dbReference>
<dbReference type="OrthoDB" id="9793799at2"/>
<evidence type="ECO:0000259" key="7">
    <source>
        <dbReference type="Pfam" id="PF04239"/>
    </source>
</evidence>
<dbReference type="Gene3D" id="3.30.240.20">
    <property type="entry name" value="bsu07140 like domains"/>
    <property type="match status" value="1"/>
</dbReference>
<dbReference type="InterPro" id="IPR007353">
    <property type="entry name" value="DUF421"/>
</dbReference>
<accession>A0A4Y8WXB9</accession>
<comment type="similarity">
    <text evidence="2">Belongs to the UPF0702 family.</text>
</comment>
<organism evidence="8 9">
    <name type="scientific">Micrococcus flavus</name>
    <dbReference type="NCBI Taxonomy" id="384602"/>
    <lineage>
        <taxon>Bacteria</taxon>
        <taxon>Bacillati</taxon>
        <taxon>Actinomycetota</taxon>
        <taxon>Actinomycetes</taxon>
        <taxon>Micrococcales</taxon>
        <taxon>Micrococcaceae</taxon>
        <taxon>Micrococcus</taxon>
    </lineage>
</organism>
<protein>
    <submittedName>
        <fullName evidence="8">Uncharacterized membrane protein YcaP (DUF421 family)</fullName>
    </submittedName>
</protein>
<keyword evidence="5" id="KW-1133">Transmembrane helix</keyword>
<evidence type="ECO:0000256" key="4">
    <source>
        <dbReference type="ARBA" id="ARBA00022692"/>
    </source>
</evidence>
<evidence type="ECO:0000256" key="6">
    <source>
        <dbReference type="ARBA" id="ARBA00023136"/>
    </source>
</evidence>
<keyword evidence="9" id="KW-1185">Reference proteome</keyword>
<evidence type="ECO:0000256" key="3">
    <source>
        <dbReference type="ARBA" id="ARBA00022475"/>
    </source>
</evidence>
<feature type="domain" description="YetF C-terminal" evidence="7">
    <location>
        <begin position="91"/>
        <end position="156"/>
    </location>
</feature>
<dbReference type="AlphaFoldDB" id="A0A4Y8WXB9"/>
<keyword evidence="3" id="KW-1003">Cell membrane</keyword>
<evidence type="ECO:0000256" key="5">
    <source>
        <dbReference type="ARBA" id="ARBA00022989"/>
    </source>
</evidence>
<sequence length="172" mass="18151">MLVPSLDALMRILIVTPLIYLAAVVLLRVSGKRSLAKLNAFDLIVTVALGSVLASTVTSSNTALLSGVAGFGLLLLLQILVSWLTSRRHVTSSVVRSEPTLVVRHGEFLPDALAEVRLTEDEVRQAVRFQGVGGLDQVAAVCLESDGSVSVITDSSVGDGSALTDVRGWRAD</sequence>
<reference evidence="8 9" key="1">
    <citation type="submission" date="2020-08" db="EMBL/GenBank/DDBJ databases">
        <title>Sequencing the genomes of 1000 actinobacteria strains.</title>
        <authorList>
            <person name="Klenk H.-P."/>
        </authorList>
    </citation>
    <scope>NUCLEOTIDE SEQUENCE [LARGE SCALE GENOMIC DNA]</scope>
    <source>
        <strain evidence="8 9">DSM 19079</strain>
    </source>
</reference>
<dbReference type="EMBL" id="JACHMC010000001">
    <property type="protein sequence ID" value="MBB4882296.1"/>
    <property type="molecule type" value="Genomic_DNA"/>
</dbReference>
<evidence type="ECO:0000256" key="1">
    <source>
        <dbReference type="ARBA" id="ARBA00004651"/>
    </source>
</evidence>
<keyword evidence="6" id="KW-0472">Membrane</keyword>
<gene>
    <name evidence="8" type="ORF">BJ976_000647</name>
</gene>
<dbReference type="GO" id="GO:0005886">
    <property type="term" value="C:plasma membrane"/>
    <property type="evidence" value="ECO:0007669"/>
    <property type="project" value="UniProtKB-SubCell"/>
</dbReference>
<proteinExistence type="inferred from homology"/>
<comment type="caution">
    <text evidence="8">The sequence shown here is derived from an EMBL/GenBank/DDBJ whole genome shotgun (WGS) entry which is preliminary data.</text>
</comment>
<keyword evidence="4" id="KW-0812">Transmembrane</keyword>
<dbReference type="RefSeq" id="WP_135030666.1">
    <property type="nucleotide sequence ID" value="NZ_BMLA01000005.1"/>
</dbReference>
<dbReference type="Pfam" id="PF04239">
    <property type="entry name" value="DUF421"/>
    <property type="match status" value="1"/>
</dbReference>